<dbReference type="AlphaFoldDB" id="A0A9P7YIT7"/>
<dbReference type="Proteomes" id="UP000824998">
    <property type="component" value="Unassembled WGS sequence"/>
</dbReference>
<dbReference type="EMBL" id="MU251469">
    <property type="protein sequence ID" value="KAG9234251.1"/>
    <property type="molecule type" value="Genomic_DNA"/>
</dbReference>
<sequence>MQNTAAMTQWTKQFRWLLPFPRSSPGYIVSGLDPPLALVLQMQKKTRGIVPDIPDGKYQADKEIEFLWQEGQKVLDAGSDAVAPVLTKTTYSSLASPSTNERLRTEPCEARVGKEGGLGSVGLIPPPYLVRLETTGPWEA</sequence>
<name>A0A9P7YIT7_9HELO</name>
<evidence type="ECO:0000313" key="2">
    <source>
        <dbReference type="Proteomes" id="UP000824998"/>
    </source>
</evidence>
<protein>
    <submittedName>
        <fullName evidence="1">Uncharacterized protein</fullName>
    </submittedName>
</protein>
<proteinExistence type="predicted"/>
<reference evidence="1" key="1">
    <citation type="journal article" date="2021" name="IMA Fungus">
        <title>Genomic characterization of three marine fungi, including Emericellopsis atlantica sp. nov. with signatures of a generalist lifestyle and marine biomass degradation.</title>
        <authorList>
            <person name="Hagestad O.C."/>
            <person name="Hou L."/>
            <person name="Andersen J.H."/>
            <person name="Hansen E.H."/>
            <person name="Altermark B."/>
            <person name="Li C."/>
            <person name="Kuhnert E."/>
            <person name="Cox R.J."/>
            <person name="Crous P.W."/>
            <person name="Spatafora J.W."/>
            <person name="Lail K."/>
            <person name="Amirebrahimi M."/>
            <person name="Lipzen A."/>
            <person name="Pangilinan J."/>
            <person name="Andreopoulos W."/>
            <person name="Hayes R.D."/>
            <person name="Ng V."/>
            <person name="Grigoriev I.V."/>
            <person name="Jackson S.A."/>
            <person name="Sutton T.D.S."/>
            <person name="Dobson A.D.W."/>
            <person name="Rama T."/>
        </authorList>
    </citation>
    <scope>NUCLEOTIDE SEQUENCE</scope>
    <source>
        <strain evidence="1">TRa018bII</strain>
    </source>
</reference>
<accession>A0A9P7YIT7</accession>
<keyword evidence="2" id="KW-1185">Reference proteome</keyword>
<gene>
    <name evidence="1" type="ORF">BJ875DRAFT_484343</name>
</gene>
<evidence type="ECO:0000313" key="1">
    <source>
        <dbReference type="EMBL" id="KAG9234251.1"/>
    </source>
</evidence>
<organism evidence="1 2">
    <name type="scientific">Amylocarpus encephaloides</name>
    <dbReference type="NCBI Taxonomy" id="45428"/>
    <lineage>
        <taxon>Eukaryota</taxon>
        <taxon>Fungi</taxon>
        <taxon>Dikarya</taxon>
        <taxon>Ascomycota</taxon>
        <taxon>Pezizomycotina</taxon>
        <taxon>Leotiomycetes</taxon>
        <taxon>Helotiales</taxon>
        <taxon>Helotiales incertae sedis</taxon>
        <taxon>Amylocarpus</taxon>
    </lineage>
</organism>
<comment type="caution">
    <text evidence="1">The sequence shown here is derived from an EMBL/GenBank/DDBJ whole genome shotgun (WGS) entry which is preliminary data.</text>
</comment>